<name>A0A543I531_9MICO</name>
<dbReference type="EMBL" id="VFPN01000001">
    <property type="protein sequence ID" value="TQM65664.1"/>
    <property type="molecule type" value="Genomic_DNA"/>
</dbReference>
<evidence type="ECO:0000256" key="6">
    <source>
        <dbReference type="ARBA" id="ARBA00022741"/>
    </source>
</evidence>
<dbReference type="PROSITE" id="PS00211">
    <property type="entry name" value="ABC_TRANSPORTER_1"/>
    <property type="match status" value="1"/>
</dbReference>
<evidence type="ECO:0000256" key="2">
    <source>
        <dbReference type="ARBA" id="ARBA00022448"/>
    </source>
</evidence>
<gene>
    <name evidence="14" type="ORF">FB466_0473</name>
</gene>
<evidence type="ECO:0000256" key="1">
    <source>
        <dbReference type="ARBA" id="ARBA00004429"/>
    </source>
</evidence>
<dbReference type="InterPro" id="IPR027417">
    <property type="entry name" value="P-loop_NTPase"/>
</dbReference>
<dbReference type="OrthoDB" id="4814201at2"/>
<dbReference type="Pfam" id="PF12704">
    <property type="entry name" value="MacB_PCD"/>
    <property type="match status" value="1"/>
</dbReference>
<keyword evidence="9 12" id="KW-0472">Membrane</keyword>
<dbReference type="GO" id="GO:0005886">
    <property type="term" value="C:plasma membrane"/>
    <property type="evidence" value="ECO:0007669"/>
    <property type="project" value="UniProtKB-SubCell"/>
</dbReference>
<comment type="similarity">
    <text evidence="10">Belongs to the ABC-4 integral membrane protein family.</text>
</comment>
<dbReference type="InterPro" id="IPR025857">
    <property type="entry name" value="MacB_PCD"/>
</dbReference>
<feature type="transmembrane region" description="Helical" evidence="12">
    <location>
        <begin position="624"/>
        <end position="649"/>
    </location>
</feature>
<sequence>MGRSSKNPIISLRGVEKTYTDSVRTTVLRSINFDIFPGEFVAIVGPSGSGKSTLLNILGLLSRYSGGKYFLDGKEVSQYSESELNRVRREIFGFVFQSSYIIPEDSAAGNIALGLRIRRDPPAEQFSAVRSVLNRFGLSHRANVLGKTLSGGERQRVALARAIAPGPLVLLADEPTGSLDSENSRIILEHLKKLSLSGVTVVVITHDPTIAASADRSIKIVDGIVGDVEDCIEWESNINGLLPFKEKIHNSLPNRVSLFFRGFWGEFIDAISNHSSKPARSLLLLIAFLLGAGGLVASVGISESAASQVSERLTAAALDEITYSWRGISNTDPRYDPDSDESGVHRILRLPGVVGVGLQIRAGAGGNHVSLLPWGSVSGQEGELGNISIVNSGFFAINNMIVIPNNAPILLDSGWEGNSAVLGQKIAEDLGISEAGPDRAIWINGQSVSIVGIVKGKAGMADMDNSILLSRSMLDHVNNYADSRFIVRTVPGYPAPVAEAIPYVLSPDNTGIISVQTVADLRYLQRGVASDLGAFIATISWVLLALVTMSAATAMYLSVQSRSAEIALRRALGASRASVWRLFMSEGLAIGLAGGVAGGAVGVVAVVAVCASQGWSIVLNPLSILLGVGAGLVTGALSATYPAFIAAICDPADGIRGG</sequence>
<keyword evidence="7 14" id="KW-0067">ATP-binding</keyword>
<dbReference type="Pfam" id="PF00005">
    <property type="entry name" value="ABC_tran"/>
    <property type="match status" value="1"/>
</dbReference>
<feature type="transmembrane region" description="Helical" evidence="12">
    <location>
        <begin position="532"/>
        <end position="559"/>
    </location>
</feature>
<evidence type="ECO:0000256" key="5">
    <source>
        <dbReference type="ARBA" id="ARBA00022692"/>
    </source>
</evidence>
<comment type="similarity">
    <text evidence="11">Belongs to the ABC transporter superfamily. Macrolide exporter (TC 3.A.1.122) family.</text>
</comment>
<organism evidence="14 15">
    <name type="scientific">Klugiella xanthotipulae</name>
    <dbReference type="NCBI Taxonomy" id="244735"/>
    <lineage>
        <taxon>Bacteria</taxon>
        <taxon>Bacillati</taxon>
        <taxon>Actinomycetota</taxon>
        <taxon>Actinomycetes</taxon>
        <taxon>Micrococcales</taxon>
        <taxon>Microbacteriaceae</taxon>
        <taxon>Klugiella</taxon>
    </lineage>
</organism>
<dbReference type="Proteomes" id="UP000318331">
    <property type="component" value="Unassembled WGS sequence"/>
</dbReference>
<feature type="transmembrane region" description="Helical" evidence="12">
    <location>
        <begin position="588"/>
        <end position="618"/>
    </location>
</feature>
<evidence type="ECO:0000256" key="12">
    <source>
        <dbReference type="SAM" id="Phobius"/>
    </source>
</evidence>
<dbReference type="InterPro" id="IPR017911">
    <property type="entry name" value="MacB-like_ATP-bd"/>
</dbReference>
<dbReference type="GO" id="GO:0016887">
    <property type="term" value="F:ATP hydrolysis activity"/>
    <property type="evidence" value="ECO:0007669"/>
    <property type="project" value="InterPro"/>
</dbReference>
<comment type="subcellular location">
    <subcellularLocation>
        <location evidence="1">Cell inner membrane</location>
        <topology evidence="1">Multi-pass membrane protein</topology>
    </subcellularLocation>
</comment>
<dbReference type="PROSITE" id="PS50893">
    <property type="entry name" value="ABC_TRANSPORTER_2"/>
    <property type="match status" value="1"/>
</dbReference>
<dbReference type="SUPFAM" id="SSF52540">
    <property type="entry name" value="P-loop containing nucleoside triphosphate hydrolases"/>
    <property type="match status" value="1"/>
</dbReference>
<evidence type="ECO:0000256" key="9">
    <source>
        <dbReference type="ARBA" id="ARBA00023136"/>
    </source>
</evidence>
<accession>A0A543I531</accession>
<evidence type="ECO:0000256" key="11">
    <source>
        <dbReference type="ARBA" id="ARBA00038388"/>
    </source>
</evidence>
<evidence type="ECO:0000313" key="15">
    <source>
        <dbReference type="Proteomes" id="UP000318331"/>
    </source>
</evidence>
<keyword evidence="4" id="KW-0997">Cell inner membrane</keyword>
<evidence type="ECO:0000313" key="14">
    <source>
        <dbReference type="EMBL" id="TQM65664.1"/>
    </source>
</evidence>
<comment type="caution">
    <text evidence="14">The sequence shown here is derived from an EMBL/GenBank/DDBJ whole genome shotgun (WGS) entry which is preliminary data.</text>
</comment>
<dbReference type="GO" id="GO:0005524">
    <property type="term" value="F:ATP binding"/>
    <property type="evidence" value="ECO:0007669"/>
    <property type="project" value="UniProtKB-KW"/>
</dbReference>
<dbReference type="InterPro" id="IPR003439">
    <property type="entry name" value="ABC_transporter-like_ATP-bd"/>
</dbReference>
<proteinExistence type="inferred from homology"/>
<dbReference type="GO" id="GO:0022857">
    <property type="term" value="F:transmembrane transporter activity"/>
    <property type="evidence" value="ECO:0007669"/>
    <property type="project" value="TreeGrafter"/>
</dbReference>
<dbReference type="SMART" id="SM00382">
    <property type="entry name" value="AAA"/>
    <property type="match status" value="1"/>
</dbReference>
<dbReference type="Pfam" id="PF02687">
    <property type="entry name" value="FtsX"/>
    <property type="match status" value="1"/>
</dbReference>
<keyword evidence="2" id="KW-0813">Transport</keyword>
<dbReference type="PANTHER" id="PTHR24220:SF86">
    <property type="entry name" value="ABC TRANSPORTER ABCH.1"/>
    <property type="match status" value="1"/>
</dbReference>
<keyword evidence="3" id="KW-1003">Cell membrane</keyword>
<evidence type="ECO:0000256" key="7">
    <source>
        <dbReference type="ARBA" id="ARBA00022840"/>
    </source>
</evidence>
<dbReference type="AlphaFoldDB" id="A0A543I531"/>
<evidence type="ECO:0000256" key="3">
    <source>
        <dbReference type="ARBA" id="ARBA00022475"/>
    </source>
</evidence>
<dbReference type="InterPro" id="IPR003593">
    <property type="entry name" value="AAA+_ATPase"/>
</dbReference>
<dbReference type="InterPro" id="IPR015854">
    <property type="entry name" value="ABC_transpr_LolD-like"/>
</dbReference>
<dbReference type="PANTHER" id="PTHR24220">
    <property type="entry name" value="IMPORT ATP-BINDING PROTEIN"/>
    <property type="match status" value="1"/>
</dbReference>
<evidence type="ECO:0000256" key="4">
    <source>
        <dbReference type="ARBA" id="ARBA00022519"/>
    </source>
</evidence>
<dbReference type="CDD" id="cd03255">
    <property type="entry name" value="ABC_MJ0796_LolCDE_FtsE"/>
    <property type="match status" value="1"/>
</dbReference>
<evidence type="ECO:0000256" key="10">
    <source>
        <dbReference type="ARBA" id="ARBA00038076"/>
    </source>
</evidence>
<dbReference type="InterPro" id="IPR003838">
    <property type="entry name" value="ABC3_permease_C"/>
</dbReference>
<evidence type="ECO:0000259" key="13">
    <source>
        <dbReference type="PROSITE" id="PS50893"/>
    </source>
</evidence>
<reference evidence="14 15" key="1">
    <citation type="submission" date="2019-06" db="EMBL/GenBank/DDBJ databases">
        <title>Sequencing the genomes of 1000 actinobacteria strains.</title>
        <authorList>
            <person name="Klenk H.-P."/>
        </authorList>
    </citation>
    <scope>NUCLEOTIDE SEQUENCE [LARGE SCALE GENOMIC DNA]</scope>
    <source>
        <strain evidence="14 15">DSM 18031</strain>
    </source>
</reference>
<dbReference type="InterPro" id="IPR017871">
    <property type="entry name" value="ABC_transporter-like_CS"/>
</dbReference>
<keyword evidence="5 12" id="KW-0812">Transmembrane</keyword>
<evidence type="ECO:0000256" key="8">
    <source>
        <dbReference type="ARBA" id="ARBA00022989"/>
    </source>
</evidence>
<dbReference type="RefSeq" id="WP_141915516.1">
    <property type="nucleotide sequence ID" value="NZ_BAAAYS010000001.1"/>
</dbReference>
<feature type="domain" description="ABC transporter" evidence="13">
    <location>
        <begin position="10"/>
        <end position="247"/>
    </location>
</feature>
<protein>
    <submittedName>
        <fullName evidence="14">Macrolide transport system ATP-binding/permease protein</fullName>
    </submittedName>
</protein>
<keyword evidence="6" id="KW-0547">Nucleotide-binding</keyword>
<dbReference type="Gene3D" id="3.40.50.300">
    <property type="entry name" value="P-loop containing nucleotide triphosphate hydrolases"/>
    <property type="match status" value="1"/>
</dbReference>
<keyword evidence="8 12" id="KW-1133">Transmembrane helix</keyword>
<keyword evidence="15" id="KW-1185">Reference proteome</keyword>